<evidence type="ECO:0000313" key="3">
    <source>
        <dbReference type="Proteomes" id="UP000219452"/>
    </source>
</evidence>
<dbReference type="InterPro" id="IPR032710">
    <property type="entry name" value="NTF2-like_dom_sf"/>
</dbReference>
<gene>
    <name evidence="2" type="ORF">SAMN06269250_5787</name>
</gene>
<name>A0A286GQJ2_9BACT</name>
<keyword evidence="1" id="KW-0732">Signal</keyword>
<dbReference type="EMBL" id="OCNH01000007">
    <property type="protein sequence ID" value="SOD97456.1"/>
    <property type="molecule type" value="Genomic_DNA"/>
</dbReference>
<dbReference type="RefSeq" id="WP_097130744.1">
    <property type="nucleotide sequence ID" value="NZ_OCNH01000007.1"/>
</dbReference>
<keyword evidence="3" id="KW-1185">Reference proteome</keyword>
<proteinExistence type="predicted"/>
<dbReference type="AlphaFoldDB" id="A0A286GQJ2"/>
<dbReference type="Gene3D" id="3.10.450.50">
    <property type="match status" value="1"/>
</dbReference>
<dbReference type="Proteomes" id="UP000219452">
    <property type="component" value="Unassembled WGS sequence"/>
</dbReference>
<sequence length="180" mass="19744">MKTMFRLPLVVLAALLLFVSASAQAQQTPRYKDVVVENPNAEADMKVVSDFINALVSGDLAKARSLASPTYIGRGPAATDSANVDKVIQNWQGNHKTQSDRKVTFVTQTFKVLSGALKGNWVSLWGDYTFTQAGKTIKFPFQYTAGVADGKILGDRIYYDVLSIYTQLGFKVTPPETSKK</sequence>
<dbReference type="OrthoDB" id="893139at2"/>
<evidence type="ECO:0000256" key="1">
    <source>
        <dbReference type="SAM" id="SignalP"/>
    </source>
</evidence>
<reference evidence="3" key="1">
    <citation type="submission" date="2017-09" db="EMBL/GenBank/DDBJ databases">
        <authorList>
            <person name="Varghese N."/>
            <person name="Submissions S."/>
        </authorList>
    </citation>
    <scope>NUCLEOTIDE SEQUENCE [LARGE SCALE GENOMIC DNA]</scope>
    <source>
        <strain evidence="3">DSM 29961</strain>
    </source>
</reference>
<feature type="chain" id="PRO_5012154187" evidence="1">
    <location>
        <begin position="26"/>
        <end position="180"/>
    </location>
</feature>
<dbReference type="SUPFAM" id="SSF54427">
    <property type="entry name" value="NTF2-like"/>
    <property type="match status" value="1"/>
</dbReference>
<evidence type="ECO:0000313" key="2">
    <source>
        <dbReference type="EMBL" id="SOD97456.1"/>
    </source>
</evidence>
<protein>
    <submittedName>
        <fullName evidence="2">SnoaL-like domain-containing protein</fullName>
    </submittedName>
</protein>
<accession>A0A286GQJ2</accession>
<organism evidence="2 3">
    <name type="scientific">Spirosoma fluviale</name>
    <dbReference type="NCBI Taxonomy" id="1597977"/>
    <lineage>
        <taxon>Bacteria</taxon>
        <taxon>Pseudomonadati</taxon>
        <taxon>Bacteroidota</taxon>
        <taxon>Cytophagia</taxon>
        <taxon>Cytophagales</taxon>
        <taxon>Cytophagaceae</taxon>
        <taxon>Spirosoma</taxon>
    </lineage>
</organism>
<feature type="signal peptide" evidence="1">
    <location>
        <begin position="1"/>
        <end position="25"/>
    </location>
</feature>